<dbReference type="InterPro" id="IPR036691">
    <property type="entry name" value="Endo/exonu/phosph_ase_sf"/>
</dbReference>
<reference evidence="1 2" key="1">
    <citation type="journal article" date="2022" name="G3 (Bethesda)">
        <title>Whole-genome sequence and methylome profiling of the almond [Prunus dulcis (Mill.) D.A. Webb] cultivar 'Nonpareil'.</title>
        <authorList>
            <person name="D'Amico-Willman K.M."/>
            <person name="Ouma W.Z."/>
            <person name="Meulia T."/>
            <person name="Sideli G.M."/>
            <person name="Gradziel T.M."/>
            <person name="Fresnedo-Ramirez J."/>
        </authorList>
    </citation>
    <scope>NUCLEOTIDE SEQUENCE [LARGE SCALE GENOMIC DNA]</scope>
    <source>
        <strain evidence="1">Clone GOH B32 T37-40</strain>
    </source>
</reference>
<dbReference type="EMBL" id="JAJFAZ020000007">
    <property type="protein sequence ID" value="KAI5317381.1"/>
    <property type="molecule type" value="Genomic_DNA"/>
</dbReference>
<name>A0AAD4V3Z0_PRUDU</name>
<proteinExistence type="predicted"/>
<protein>
    <submittedName>
        <fullName evidence="1">Uncharacterized protein</fullName>
    </submittedName>
</protein>
<dbReference type="Proteomes" id="UP001054821">
    <property type="component" value="Chromosome 7"/>
</dbReference>
<accession>A0AAD4V3Z0</accession>
<dbReference type="PANTHER" id="PTHR33710">
    <property type="entry name" value="BNAC02G09200D PROTEIN"/>
    <property type="match status" value="1"/>
</dbReference>
<organism evidence="1 2">
    <name type="scientific">Prunus dulcis</name>
    <name type="common">Almond</name>
    <name type="synonym">Amygdalus dulcis</name>
    <dbReference type="NCBI Taxonomy" id="3755"/>
    <lineage>
        <taxon>Eukaryota</taxon>
        <taxon>Viridiplantae</taxon>
        <taxon>Streptophyta</taxon>
        <taxon>Embryophyta</taxon>
        <taxon>Tracheophyta</taxon>
        <taxon>Spermatophyta</taxon>
        <taxon>Magnoliopsida</taxon>
        <taxon>eudicotyledons</taxon>
        <taxon>Gunneridae</taxon>
        <taxon>Pentapetalae</taxon>
        <taxon>rosids</taxon>
        <taxon>fabids</taxon>
        <taxon>Rosales</taxon>
        <taxon>Rosaceae</taxon>
        <taxon>Amygdaloideae</taxon>
        <taxon>Amygdaleae</taxon>
        <taxon>Prunus</taxon>
    </lineage>
</organism>
<gene>
    <name evidence="1" type="ORF">L3X38_037088</name>
</gene>
<comment type="caution">
    <text evidence="1">The sequence shown here is derived from an EMBL/GenBank/DDBJ whole genome shotgun (WGS) entry which is preliminary data.</text>
</comment>
<dbReference type="PANTHER" id="PTHR33710:SF71">
    <property type="entry name" value="ENDONUCLEASE_EXONUCLEASE_PHOSPHATASE DOMAIN-CONTAINING PROTEIN"/>
    <property type="match status" value="1"/>
</dbReference>
<evidence type="ECO:0000313" key="2">
    <source>
        <dbReference type="Proteomes" id="UP001054821"/>
    </source>
</evidence>
<keyword evidence="2" id="KW-1185">Reference proteome</keyword>
<sequence length="340" mass="39000">MESSGGGVPTGENADVVRKLGIPLIYGVNQVQAAQHWRRLSEGKGRRRSADAGTNERVRCRQWHTLNERILRYSEPYIIVGNFNDILDSSEKAWGNPRNERSMAAFGEFLSNSMLLDLGFDGYPFTWQNRRESGLIQERLDRGLASEKWLELYPKARAPTFDGGHVRALEKELKEALMEEEMFWKQKSRAQWLNEGEKNTIFFHSKMAHIFVTYSPLVTLQVYQKLWGVWSHASLRQRGPAFYYRVDEREATCLLHTINCYEAVSGQCLNFDKSSIYYSRTCPGRLRNQMEAILKVSSWNEFGRYLGITTNFGASKKKSLTMCGGSWIAGYMDGQSNSCH</sequence>
<dbReference type="SUPFAM" id="SSF56219">
    <property type="entry name" value="DNase I-like"/>
    <property type="match status" value="1"/>
</dbReference>
<evidence type="ECO:0000313" key="1">
    <source>
        <dbReference type="EMBL" id="KAI5317381.1"/>
    </source>
</evidence>
<dbReference type="AlphaFoldDB" id="A0AAD4V3Z0"/>
<dbReference type="Gene3D" id="3.60.10.10">
    <property type="entry name" value="Endonuclease/exonuclease/phosphatase"/>
    <property type="match status" value="1"/>
</dbReference>